<sequence length="123" mass="13517">IHFSEVVGAVTRTVWLSGAAVNFGVAAMCGGRTDCLVLSSHNLGEYCPKSCGIMILDMVHTYVGMPTRGFQLDDVSADYVKLMRLRYIWLLTCGSRFQADAESNEAVFQSTDKELISVFKPSI</sequence>
<accession>A0A225UD42</accession>
<evidence type="ECO:0000313" key="1">
    <source>
        <dbReference type="EMBL" id="OWY90830.1"/>
    </source>
</evidence>
<feature type="non-terminal residue" evidence="1">
    <location>
        <position position="1"/>
    </location>
</feature>
<dbReference type="AlphaFoldDB" id="A0A225UD42"/>
<comment type="caution">
    <text evidence="1">The sequence shown here is derived from an EMBL/GenBank/DDBJ whole genome shotgun (WGS) entry which is preliminary data.</text>
</comment>
<reference evidence="2" key="1">
    <citation type="submission" date="2017-03" db="EMBL/GenBank/DDBJ databases">
        <title>Phytopthora megakarya and P. palmivora, two closely related causual agents of cacao black pod achieved similar genome size and gene model numbers by different mechanisms.</title>
        <authorList>
            <person name="Ali S."/>
            <person name="Shao J."/>
            <person name="Larry D.J."/>
            <person name="Kronmiller B."/>
            <person name="Shen D."/>
            <person name="Strem M.D."/>
            <person name="Melnick R.L."/>
            <person name="Guiltinan M.J."/>
            <person name="Tyler B.M."/>
            <person name="Meinhardt L.W."/>
            <person name="Bailey B.A."/>
        </authorList>
    </citation>
    <scope>NUCLEOTIDE SEQUENCE [LARGE SCALE GENOMIC DNA]</scope>
    <source>
        <strain evidence="2">zdho120</strain>
    </source>
</reference>
<keyword evidence="2" id="KW-1185">Reference proteome</keyword>
<proteinExistence type="predicted"/>
<protein>
    <submittedName>
        <fullName evidence="1">Uncharacterized protein</fullName>
    </submittedName>
</protein>
<evidence type="ECO:0000313" key="2">
    <source>
        <dbReference type="Proteomes" id="UP000198211"/>
    </source>
</evidence>
<dbReference type="EMBL" id="NBNE01021790">
    <property type="protein sequence ID" value="OWY90830.1"/>
    <property type="molecule type" value="Genomic_DNA"/>
</dbReference>
<dbReference type="OrthoDB" id="110536at2759"/>
<organism evidence="1 2">
    <name type="scientific">Phytophthora megakarya</name>
    <dbReference type="NCBI Taxonomy" id="4795"/>
    <lineage>
        <taxon>Eukaryota</taxon>
        <taxon>Sar</taxon>
        <taxon>Stramenopiles</taxon>
        <taxon>Oomycota</taxon>
        <taxon>Peronosporomycetes</taxon>
        <taxon>Peronosporales</taxon>
        <taxon>Peronosporaceae</taxon>
        <taxon>Phytophthora</taxon>
    </lineage>
</organism>
<dbReference type="Proteomes" id="UP000198211">
    <property type="component" value="Unassembled WGS sequence"/>
</dbReference>
<gene>
    <name evidence="1" type="ORF">PHMEG_00040860</name>
</gene>
<name>A0A225UD42_9STRA</name>